<proteinExistence type="inferred from homology"/>
<sequence length="137" mass="15492">MLFKDSCNRKSNQQNLGTIKSSNLCTEIIEYTSPTEAAVCNLADIALPQYVREKDNISQLKKKILYNVKKSSDLLKTTVFNSQLDLQLLKKLRVSTRPQKAPVKATVKNLAFTTTYYAECYSIIESLYQAADLCENV</sequence>
<evidence type="ECO:0000256" key="1">
    <source>
        <dbReference type="ARBA" id="ARBA00010406"/>
    </source>
</evidence>
<name>A0A7J7P7Q3_9MAGN</name>
<evidence type="ECO:0000313" key="4">
    <source>
        <dbReference type="Proteomes" id="UP000541444"/>
    </source>
</evidence>
<dbReference type="PANTHER" id="PTHR11573">
    <property type="entry name" value="RIBONUCLEOSIDE-DIPHOSPHATE REDUCTASE LARGE CHAIN"/>
    <property type="match status" value="1"/>
</dbReference>
<organism evidence="3 4">
    <name type="scientific">Kingdonia uniflora</name>
    <dbReference type="NCBI Taxonomy" id="39325"/>
    <lineage>
        <taxon>Eukaryota</taxon>
        <taxon>Viridiplantae</taxon>
        <taxon>Streptophyta</taxon>
        <taxon>Embryophyta</taxon>
        <taxon>Tracheophyta</taxon>
        <taxon>Spermatophyta</taxon>
        <taxon>Magnoliopsida</taxon>
        <taxon>Ranunculales</taxon>
        <taxon>Circaeasteraceae</taxon>
        <taxon>Kingdonia</taxon>
    </lineage>
</organism>
<comment type="similarity">
    <text evidence="1">Belongs to the ribonucleoside diphosphate reductase large chain family.</text>
</comment>
<protein>
    <recommendedName>
        <fullName evidence="2">Ribonucleotide reductase large subunit C-terminal domain-containing protein</fullName>
    </recommendedName>
</protein>
<dbReference type="Pfam" id="PF02867">
    <property type="entry name" value="Ribonuc_red_lgC"/>
    <property type="match status" value="1"/>
</dbReference>
<feature type="domain" description="Ribonucleotide reductase large subunit C-terminal" evidence="2">
    <location>
        <begin position="1"/>
        <end position="62"/>
    </location>
</feature>
<dbReference type="Proteomes" id="UP000541444">
    <property type="component" value="Unassembled WGS sequence"/>
</dbReference>
<evidence type="ECO:0000313" key="3">
    <source>
        <dbReference type="EMBL" id="KAF6175467.1"/>
    </source>
</evidence>
<keyword evidence="4" id="KW-1185">Reference proteome</keyword>
<dbReference type="PANTHER" id="PTHR11573:SF6">
    <property type="entry name" value="RIBONUCLEOSIDE-DIPHOSPHATE REDUCTASE LARGE SUBUNIT"/>
    <property type="match status" value="1"/>
</dbReference>
<dbReference type="InterPro" id="IPR039718">
    <property type="entry name" value="Rrm1"/>
</dbReference>
<gene>
    <name evidence="3" type="ORF">GIB67_021957</name>
</gene>
<dbReference type="OrthoDB" id="3000483at2759"/>
<dbReference type="GO" id="GO:0005971">
    <property type="term" value="C:ribonucleoside-diphosphate reductase complex"/>
    <property type="evidence" value="ECO:0007669"/>
    <property type="project" value="TreeGrafter"/>
</dbReference>
<dbReference type="SUPFAM" id="SSF51998">
    <property type="entry name" value="PFL-like glycyl radical enzymes"/>
    <property type="match status" value="1"/>
</dbReference>
<dbReference type="InterPro" id="IPR000788">
    <property type="entry name" value="RNR_lg_C"/>
</dbReference>
<dbReference type="Gene3D" id="3.20.70.20">
    <property type="match status" value="1"/>
</dbReference>
<dbReference type="GO" id="GO:0009263">
    <property type="term" value="P:deoxyribonucleotide biosynthetic process"/>
    <property type="evidence" value="ECO:0007669"/>
    <property type="project" value="TreeGrafter"/>
</dbReference>
<comment type="caution">
    <text evidence="3">The sequence shown here is derived from an EMBL/GenBank/DDBJ whole genome shotgun (WGS) entry which is preliminary data.</text>
</comment>
<accession>A0A7J7P7Q3</accession>
<dbReference type="EMBL" id="JACGCM010000182">
    <property type="protein sequence ID" value="KAF6175467.1"/>
    <property type="molecule type" value="Genomic_DNA"/>
</dbReference>
<evidence type="ECO:0000259" key="2">
    <source>
        <dbReference type="Pfam" id="PF02867"/>
    </source>
</evidence>
<dbReference type="GO" id="GO:0004748">
    <property type="term" value="F:ribonucleoside-diphosphate reductase activity, thioredoxin disulfide as acceptor"/>
    <property type="evidence" value="ECO:0007669"/>
    <property type="project" value="TreeGrafter"/>
</dbReference>
<reference evidence="3 4" key="1">
    <citation type="journal article" date="2020" name="IScience">
        <title>Genome Sequencing of the Endangered Kingdonia uniflora (Circaeasteraceae, Ranunculales) Reveals Potential Mechanisms of Evolutionary Specialization.</title>
        <authorList>
            <person name="Sun Y."/>
            <person name="Deng T."/>
            <person name="Zhang A."/>
            <person name="Moore M.J."/>
            <person name="Landis J.B."/>
            <person name="Lin N."/>
            <person name="Zhang H."/>
            <person name="Zhang X."/>
            <person name="Huang J."/>
            <person name="Zhang X."/>
            <person name="Sun H."/>
            <person name="Wang H."/>
        </authorList>
    </citation>
    <scope>NUCLEOTIDE SEQUENCE [LARGE SCALE GENOMIC DNA]</scope>
    <source>
        <strain evidence="3">TB1705</strain>
        <tissue evidence="3">Leaf</tissue>
    </source>
</reference>
<dbReference type="GO" id="GO:0005524">
    <property type="term" value="F:ATP binding"/>
    <property type="evidence" value="ECO:0007669"/>
    <property type="project" value="TreeGrafter"/>
</dbReference>
<dbReference type="AlphaFoldDB" id="A0A7J7P7Q3"/>